<feature type="coiled-coil region" evidence="4">
    <location>
        <begin position="375"/>
        <end position="407"/>
    </location>
</feature>
<keyword evidence="2" id="KW-0862">Zinc</keyword>
<accession>A0A2C9LIS9</accession>
<dbReference type="Proteomes" id="UP000076420">
    <property type="component" value="Unassembled WGS sequence"/>
</dbReference>
<dbReference type="EnsemblMetazoa" id="BGLB031651-RB">
    <property type="protein sequence ID" value="BGLB031651-PB"/>
    <property type="gene ID" value="BGLB031651"/>
</dbReference>
<dbReference type="KEGG" id="bgt:106077903"/>
<gene>
    <name evidence="8" type="primary">106077903</name>
</gene>
<proteinExistence type="predicted"/>
<dbReference type="STRING" id="6526.A0A2C9LIS9"/>
<dbReference type="EnsemblMetazoa" id="BGLB031651-RC">
    <property type="protein sequence ID" value="BGLB031651-PC"/>
    <property type="gene ID" value="BGLB031651"/>
</dbReference>
<dbReference type="EnsemblMetazoa" id="BGLB031651-RD">
    <property type="protein sequence ID" value="BGLB031651-PD"/>
    <property type="gene ID" value="BGLB031651"/>
</dbReference>
<organism evidence="8 9">
    <name type="scientific">Biomphalaria glabrata</name>
    <name type="common">Bloodfluke planorb</name>
    <name type="synonym">Freshwater snail</name>
    <dbReference type="NCBI Taxonomy" id="6526"/>
    <lineage>
        <taxon>Eukaryota</taxon>
        <taxon>Metazoa</taxon>
        <taxon>Spiralia</taxon>
        <taxon>Lophotrochozoa</taxon>
        <taxon>Mollusca</taxon>
        <taxon>Gastropoda</taxon>
        <taxon>Heterobranchia</taxon>
        <taxon>Euthyneura</taxon>
        <taxon>Panpulmonata</taxon>
        <taxon>Hygrophila</taxon>
        <taxon>Lymnaeoidea</taxon>
        <taxon>Planorbidae</taxon>
        <taxon>Biomphalaria</taxon>
    </lineage>
</organism>
<dbReference type="AlphaFoldDB" id="A0A2C9LIS9"/>
<evidence type="ECO:0000256" key="5">
    <source>
        <dbReference type="SAM" id="MobiDB-lite"/>
    </source>
</evidence>
<evidence type="ECO:0000313" key="8">
    <source>
        <dbReference type="EnsemblMetazoa" id="BGLB031651-PC"/>
    </source>
</evidence>
<feature type="domain" description="RING-type" evidence="7">
    <location>
        <begin position="55"/>
        <end position="98"/>
    </location>
</feature>
<feature type="compositionally biased region" description="Low complexity" evidence="5">
    <location>
        <begin position="206"/>
        <end position="217"/>
    </location>
</feature>
<keyword evidence="6" id="KW-0732">Signal</keyword>
<feature type="compositionally biased region" description="Polar residues" evidence="5">
    <location>
        <begin position="253"/>
        <end position="270"/>
    </location>
</feature>
<dbReference type="EnsemblMetazoa" id="BGLB031651-RA">
    <property type="protein sequence ID" value="BGLB031651-PA"/>
    <property type="gene ID" value="BGLB031651"/>
</dbReference>
<keyword evidence="4" id="KW-0175">Coiled coil</keyword>
<feature type="signal peptide" evidence="6">
    <location>
        <begin position="1"/>
        <end position="19"/>
    </location>
</feature>
<evidence type="ECO:0000259" key="7">
    <source>
        <dbReference type="PROSITE" id="PS50089"/>
    </source>
</evidence>
<evidence type="ECO:0000256" key="4">
    <source>
        <dbReference type="SAM" id="Coils"/>
    </source>
</evidence>
<dbReference type="Gene3D" id="3.30.40.10">
    <property type="entry name" value="Zinc/RING finger domain, C3HC4 (zinc finger)"/>
    <property type="match status" value="1"/>
</dbReference>
<keyword evidence="1 3" id="KW-0479">Metal-binding</keyword>
<dbReference type="PANTHER" id="PTHR46016">
    <property type="entry name" value="ZINC FINGER, RING/FYVE/PHD-TYPE"/>
    <property type="match status" value="1"/>
</dbReference>
<dbReference type="GO" id="GO:0008270">
    <property type="term" value="F:zinc ion binding"/>
    <property type="evidence" value="ECO:0007669"/>
    <property type="project" value="UniProtKB-KW"/>
</dbReference>
<evidence type="ECO:0000313" key="9">
    <source>
        <dbReference type="Proteomes" id="UP000076420"/>
    </source>
</evidence>
<feature type="region of interest" description="Disordered" evidence="5">
    <location>
        <begin position="253"/>
        <end position="347"/>
    </location>
</feature>
<dbReference type="SUPFAM" id="SSF57850">
    <property type="entry name" value="RING/U-box"/>
    <property type="match status" value="1"/>
</dbReference>
<feature type="compositionally biased region" description="Polar residues" evidence="5">
    <location>
        <begin position="280"/>
        <end position="295"/>
    </location>
</feature>
<evidence type="ECO:0000256" key="1">
    <source>
        <dbReference type="ARBA" id="ARBA00022771"/>
    </source>
</evidence>
<feature type="compositionally biased region" description="Polar residues" evidence="5">
    <location>
        <begin position="142"/>
        <end position="159"/>
    </location>
</feature>
<evidence type="ECO:0000256" key="2">
    <source>
        <dbReference type="ARBA" id="ARBA00022833"/>
    </source>
</evidence>
<feature type="chain" id="PRO_5014285126" description="RING-type domain-containing protein" evidence="6">
    <location>
        <begin position="20"/>
        <end position="439"/>
    </location>
</feature>
<dbReference type="InterPro" id="IPR013083">
    <property type="entry name" value="Znf_RING/FYVE/PHD"/>
</dbReference>
<dbReference type="GO" id="GO:0000209">
    <property type="term" value="P:protein polyubiquitination"/>
    <property type="evidence" value="ECO:0007669"/>
    <property type="project" value="TreeGrafter"/>
</dbReference>
<dbReference type="VEuPathDB" id="VectorBase:BGLB031651"/>
<dbReference type="PANTHER" id="PTHR46016:SF1">
    <property type="entry name" value="RING-TYPE DOMAIN-CONTAINING PROTEIN"/>
    <property type="match status" value="1"/>
</dbReference>
<dbReference type="GO" id="GO:0061630">
    <property type="term" value="F:ubiquitin protein ligase activity"/>
    <property type="evidence" value="ECO:0007669"/>
    <property type="project" value="TreeGrafter"/>
</dbReference>
<sequence length="439" mass="49468">MSSAEESLMALLEAMLTLAARNAPARPPKPQVKAGGHQEEHFVDLTEDEREEFSCNICYQILKETMQCSNNHKFCHSCLFVWSTTGQYANRIRCPVCRTHGYYFRNNDIDERIGAKKVKCLMESCSWTGLLKYLGSHRHTTYSDPNAQGSEEGSSSVTSMPRLAQASPRIPSSNTSRFVGTGLTTQGNQEVHSTPRYSLFPNATLSRDSPSSLSSTSQETVVEIPRRSNAATNTRYNNRAPLRRVPNVRASINSRITFNHTGPTTDNNNNLEDESPPLTDRSSTVGETADSSATVNVGGHTPRPPSGPRTTTNTRRLPRLVNPPPQRSRYQPPEALALSSRARPRPQENLVEIRDSLRESRSRLDSLMSTFSGELDSSRQEMIDFQLERERQRREQLEEVRELGQRLGQVASELRRLLEHRRFITSFSDNDDDENENDI</sequence>
<protein>
    <recommendedName>
        <fullName evidence="7">RING-type domain-containing protein</fullName>
    </recommendedName>
</protein>
<evidence type="ECO:0000256" key="3">
    <source>
        <dbReference type="PROSITE-ProRule" id="PRU00175"/>
    </source>
</evidence>
<name>A0A2C9LIS9_BIOGL</name>
<reference evidence="8" key="1">
    <citation type="submission" date="2020-05" db="UniProtKB">
        <authorList>
            <consortium name="EnsemblMetazoa"/>
        </authorList>
    </citation>
    <scope>IDENTIFICATION</scope>
    <source>
        <strain evidence="8">BB02</strain>
    </source>
</reference>
<dbReference type="GO" id="GO:0006511">
    <property type="term" value="P:ubiquitin-dependent protein catabolic process"/>
    <property type="evidence" value="ECO:0007669"/>
    <property type="project" value="TreeGrafter"/>
</dbReference>
<dbReference type="InterPro" id="IPR001841">
    <property type="entry name" value="Znf_RING"/>
</dbReference>
<evidence type="ECO:0000256" key="6">
    <source>
        <dbReference type="SAM" id="SignalP"/>
    </source>
</evidence>
<keyword evidence="1 3" id="KW-0863">Zinc-finger</keyword>
<feature type="region of interest" description="Disordered" evidence="5">
    <location>
        <begin position="142"/>
        <end position="240"/>
    </location>
</feature>
<feature type="compositionally biased region" description="Polar residues" evidence="5">
    <location>
        <begin position="170"/>
        <end position="205"/>
    </location>
</feature>
<dbReference type="PROSITE" id="PS50089">
    <property type="entry name" value="ZF_RING_2"/>
    <property type="match status" value="1"/>
</dbReference>
<feature type="compositionally biased region" description="Low complexity" evidence="5">
    <location>
        <begin position="227"/>
        <end position="240"/>
    </location>
</feature>
<dbReference type="InterPro" id="IPR051438">
    <property type="entry name" value="RNF_E3_ubiq-protein_ligase"/>
</dbReference>
<dbReference type="OrthoDB" id="6105938at2759"/>
<dbReference type="VEuPathDB" id="VectorBase:BGLAX_041884"/>